<dbReference type="GO" id="GO:0005739">
    <property type="term" value="C:mitochondrion"/>
    <property type="evidence" value="ECO:0007669"/>
    <property type="project" value="TreeGrafter"/>
</dbReference>
<dbReference type="STRING" id="667725.A0A0L0FAX7"/>
<dbReference type="OrthoDB" id="10253709at2759"/>
<dbReference type="GeneID" id="25914030"/>
<sequence length="309" mass="32609">MSAATIPPSAALPPAVQSPKAEAAQKPLKKAAITGVSVLLEMTSGGLFMENVKMEKQRTSAPYPQIARNVLSQGIRGFEAGLWPWGVVLGLSKGTVLGGAKANLDAGLKSLGVDKKKSDLIAGFGAGAVQGVFMSPILLARTRVNQAISERVASGGKSLTVAQEMKLSQSILASGIESEGLVKTLTQGMMTCVFKRALDWGTRFIFINGFRNFLIEKSPDGTLTDAQKLYTSFAGGAASVTVTMPIDRLMPIIQSAGGGGQSISEVLKAKFAKEGITTLQRGWALRTLHTGYHTMFAIFVADKVYSLLS</sequence>
<accession>A0A0L0FAX7</accession>
<dbReference type="InterPro" id="IPR018108">
    <property type="entry name" value="MCP_transmembrane"/>
</dbReference>
<comment type="subcellular location">
    <subcellularLocation>
        <location evidence="1">Membrane</location>
        <topology evidence="1">Multi-pass membrane protein</topology>
    </subcellularLocation>
</comment>
<dbReference type="PANTHER" id="PTHR46982:SF1">
    <property type="entry name" value="CITRATE_OXOGLUTARATE CARRIER PROTEIN"/>
    <property type="match status" value="1"/>
</dbReference>
<dbReference type="GO" id="GO:0006843">
    <property type="term" value="P:mitochondrial citrate transmembrane transport"/>
    <property type="evidence" value="ECO:0007669"/>
    <property type="project" value="TreeGrafter"/>
</dbReference>
<dbReference type="EMBL" id="KQ244988">
    <property type="protein sequence ID" value="KNC73915.1"/>
    <property type="molecule type" value="Genomic_DNA"/>
</dbReference>
<dbReference type="Pfam" id="PF00153">
    <property type="entry name" value="Mito_carr"/>
    <property type="match status" value="1"/>
</dbReference>
<reference evidence="4 5" key="1">
    <citation type="submission" date="2011-02" db="EMBL/GenBank/DDBJ databases">
        <title>The Genome Sequence of Sphaeroforma arctica JP610.</title>
        <authorList>
            <consortium name="The Broad Institute Genome Sequencing Platform"/>
            <person name="Russ C."/>
            <person name="Cuomo C."/>
            <person name="Young S.K."/>
            <person name="Zeng Q."/>
            <person name="Gargeya S."/>
            <person name="Alvarado L."/>
            <person name="Berlin A."/>
            <person name="Chapman S.B."/>
            <person name="Chen Z."/>
            <person name="Freedman E."/>
            <person name="Gellesch M."/>
            <person name="Goldberg J."/>
            <person name="Griggs A."/>
            <person name="Gujja S."/>
            <person name="Heilman E."/>
            <person name="Heiman D."/>
            <person name="Howarth C."/>
            <person name="Mehta T."/>
            <person name="Neiman D."/>
            <person name="Pearson M."/>
            <person name="Roberts A."/>
            <person name="Saif S."/>
            <person name="Shea T."/>
            <person name="Shenoy N."/>
            <person name="Sisk P."/>
            <person name="Stolte C."/>
            <person name="Sykes S."/>
            <person name="White J."/>
            <person name="Yandava C."/>
            <person name="Burger G."/>
            <person name="Gray M.W."/>
            <person name="Holland P.W.H."/>
            <person name="King N."/>
            <person name="Lang F.B.F."/>
            <person name="Roger A.J."/>
            <person name="Ruiz-Trillo I."/>
            <person name="Haas B."/>
            <person name="Nusbaum C."/>
            <person name="Birren B."/>
        </authorList>
    </citation>
    <scope>NUCLEOTIDE SEQUENCE [LARGE SCALE GENOMIC DNA]</scope>
    <source>
        <strain evidence="4 5">JP610</strain>
    </source>
</reference>
<keyword evidence="3" id="KW-0472">Membrane</keyword>
<dbReference type="eggNOG" id="ENOG502S9BS">
    <property type="taxonomic scope" value="Eukaryota"/>
</dbReference>
<dbReference type="GO" id="GO:0005371">
    <property type="term" value="F:tricarboxylate secondary active transmembrane transporter activity"/>
    <property type="evidence" value="ECO:0007669"/>
    <property type="project" value="TreeGrafter"/>
</dbReference>
<evidence type="ECO:0000256" key="3">
    <source>
        <dbReference type="ARBA" id="ARBA00023136"/>
    </source>
</evidence>
<dbReference type="InterPro" id="IPR023395">
    <property type="entry name" value="MCP_dom_sf"/>
</dbReference>
<evidence type="ECO:0000256" key="2">
    <source>
        <dbReference type="ARBA" id="ARBA00022692"/>
    </source>
</evidence>
<evidence type="ECO:0000313" key="5">
    <source>
        <dbReference type="Proteomes" id="UP000054560"/>
    </source>
</evidence>
<dbReference type="InterPro" id="IPR053017">
    <property type="entry name" value="Mito_Cit/Oxoglu_Carrier"/>
</dbReference>
<dbReference type="GO" id="GO:0016020">
    <property type="term" value="C:membrane"/>
    <property type="evidence" value="ECO:0007669"/>
    <property type="project" value="UniProtKB-SubCell"/>
</dbReference>
<name>A0A0L0FAX7_9EUKA</name>
<dbReference type="RefSeq" id="XP_014147817.1">
    <property type="nucleotide sequence ID" value="XM_014292342.1"/>
</dbReference>
<dbReference type="Gene3D" id="1.50.40.10">
    <property type="entry name" value="Mitochondrial carrier domain"/>
    <property type="match status" value="1"/>
</dbReference>
<organism evidence="4 5">
    <name type="scientific">Sphaeroforma arctica JP610</name>
    <dbReference type="NCBI Taxonomy" id="667725"/>
    <lineage>
        <taxon>Eukaryota</taxon>
        <taxon>Ichthyosporea</taxon>
        <taxon>Ichthyophonida</taxon>
        <taxon>Sphaeroforma</taxon>
    </lineage>
</organism>
<evidence type="ECO:0000313" key="4">
    <source>
        <dbReference type="EMBL" id="KNC73915.1"/>
    </source>
</evidence>
<dbReference type="GO" id="GO:0015742">
    <property type="term" value="P:alpha-ketoglutarate transport"/>
    <property type="evidence" value="ECO:0007669"/>
    <property type="project" value="TreeGrafter"/>
</dbReference>
<keyword evidence="5" id="KW-1185">Reference proteome</keyword>
<dbReference type="PANTHER" id="PTHR46982">
    <property type="entry name" value="CITRATE/OXOGLUTARATE CARRIER PROTEIN"/>
    <property type="match status" value="1"/>
</dbReference>
<protein>
    <submittedName>
        <fullName evidence="4">Uncharacterized protein</fullName>
    </submittedName>
</protein>
<proteinExistence type="predicted"/>
<evidence type="ECO:0000256" key="1">
    <source>
        <dbReference type="ARBA" id="ARBA00004141"/>
    </source>
</evidence>
<keyword evidence="2" id="KW-0812">Transmembrane</keyword>
<gene>
    <name evidence="4" type="ORF">SARC_13526</name>
</gene>
<dbReference type="AlphaFoldDB" id="A0A0L0FAX7"/>
<dbReference type="Proteomes" id="UP000054560">
    <property type="component" value="Unassembled WGS sequence"/>
</dbReference>
<dbReference type="SUPFAM" id="SSF103506">
    <property type="entry name" value="Mitochondrial carrier"/>
    <property type="match status" value="1"/>
</dbReference>